<gene>
    <name evidence="1" type="ORF">FA95DRAFT_1566972</name>
</gene>
<proteinExistence type="predicted"/>
<sequence>MAPFAVATEMTLASSPADDVQVYRGNADSEWTIHLVPHGGYLLALILNACMQHQAASHNPDPIHVTAHFLRATVVGPLEVHIRTVRTGKALSNFSAELIQDGAVNITTHLVFGVLDASTLPPPEMPFNLHPPALHARITPLTTHPSACPPRQFLFFQHFSGYLDNYVDEALGVLPNPSGGIAIGEWLAMRDPADKQLTLPSLAFFSDIFPALLPSVVAELGPSWFPTVVLSLEFKAPIPRGTNSVGAYVTSRFIADPQGRHDVYCELWTAPQGEDDGGNWREKQRCLLVSHQTALVMSMAMNEKKGKGKSRL</sequence>
<comment type="caution">
    <text evidence="1">The sequence shown here is derived from an EMBL/GenBank/DDBJ whole genome shotgun (WGS) entry which is preliminary data.</text>
</comment>
<keyword evidence="2" id="KW-1185">Reference proteome</keyword>
<reference evidence="1" key="2">
    <citation type="journal article" date="2022" name="New Phytol.">
        <title>Evolutionary transition to the ectomycorrhizal habit in the genomes of a hyperdiverse lineage of mushroom-forming fungi.</title>
        <authorList>
            <person name="Looney B."/>
            <person name="Miyauchi S."/>
            <person name="Morin E."/>
            <person name="Drula E."/>
            <person name="Courty P.E."/>
            <person name="Kohler A."/>
            <person name="Kuo A."/>
            <person name="LaButti K."/>
            <person name="Pangilinan J."/>
            <person name="Lipzen A."/>
            <person name="Riley R."/>
            <person name="Andreopoulos W."/>
            <person name="He G."/>
            <person name="Johnson J."/>
            <person name="Nolan M."/>
            <person name="Tritt A."/>
            <person name="Barry K.W."/>
            <person name="Grigoriev I.V."/>
            <person name="Nagy L.G."/>
            <person name="Hibbett D."/>
            <person name="Henrissat B."/>
            <person name="Matheny P.B."/>
            <person name="Labbe J."/>
            <person name="Martin F.M."/>
        </authorList>
    </citation>
    <scope>NUCLEOTIDE SEQUENCE</scope>
    <source>
        <strain evidence="1">FP105234-sp</strain>
    </source>
</reference>
<evidence type="ECO:0000313" key="2">
    <source>
        <dbReference type="Proteomes" id="UP000814033"/>
    </source>
</evidence>
<reference evidence="1" key="1">
    <citation type="submission" date="2021-02" db="EMBL/GenBank/DDBJ databases">
        <authorList>
            <consortium name="DOE Joint Genome Institute"/>
            <person name="Ahrendt S."/>
            <person name="Looney B.P."/>
            <person name="Miyauchi S."/>
            <person name="Morin E."/>
            <person name="Drula E."/>
            <person name="Courty P.E."/>
            <person name="Chicoki N."/>
            <person name="Fauchery L."/>
            <person name="Kohler A."/>
            <person name="Kuo A."/>
            <person name="Labutti K."/>
            <person name="Pangilinan J."/>
            <person name="Lipzen A."/>
            <person name="Riley R."/>
            <person name="Andreopoulos W."/>
            <person name="He G."/>
            <person name="Johnson J."/>
            <person name="Barry K.W."/>
            <person name="Grigoriev I.V."/>
            <person name="Nagy L."/>
            <person name="Hibbett D."/>
            <person name="Henrissat B."/>
            <person name="Matheny P.B."/>
            <person name="Labbe J."/>
            <person name="Martin F."/>
        </authorList>
    </citation>
    <scope>NUCLEOTIDE SEQUENCE</scope>
    <source>
        <strain evidence="1">FP105234-sp</strain>
    </source>
</reference>
<protein>
    <submittedName>
        <fullName evidence="1">Uncharacterized protein</fullName>
    </submittedName>
</protein>
<evidence type="ECO:0000313" key="1">
    <source>
        <dbReference type="EMBL" id="KAI0039736.1"/>
    </source>
</evidence>
<organism evidence="1 2">
    <name type="scientific">Auriscalpium vulgare</name>
    <dbReference type="NCBI Taxonomy" id="40419"/>
    <lineage>
        <taxon>Eukaryota</taxon>
        <taxon>Fungi</taxon>
        <taxon>Dikarya</taxon>
        <taxon>Basidiomycota</taxon>
        <taxon>Agaricomycotina</taxon>
        <taxon>Agaricomycetes</taxon>
        <taxon>Russulales</taxon>
        <taxon>Auriscalpiaceae</taxon>
        <taxon>Auriscalpium</taxon>
    </lineage>
</organism>
<dbReference type="EMBL" id="MU276269">
    <property type="protein sequence ID" value="KAI0039736.1"/>
    <property type="molecule type" value="Genomic_DNA"/>
</dbReference>
<dbReference type="Proteomes" id="UP000814033">
    <property type="component" value="Unassembled WGS sequence"/>
</dbReference>
<name>A0ACB8R817_9AGAM</name>
<accession>A0ACB8R817</accession>